<name>A0ABP8LTX1_9BACT</name>
<gene>
    <name evidence="2" type="ORF">GCM10023091_09610</name>
</gene>
<feature type="transmembrane region" description="Helical" evidence="1">
    <location>
        <begin position="357"/>
        <end position="375"/>
    </location>
</feature>
<feature type="transmembrane region" description="Helical" evidence="1">
    <location>
        <begin position="199"/>
        <end position="220"/>
    </location>
</feature>
<evidence type="ECO:0000313" key="2">
    <source>
        <dbReference type="EMBL" id="GAA4434539.1"/>
    </source>
</evidence>
<feature type="transmembrane region" description="Helical" evidence="1">
    <location>
        <begin position="92"/>
        <end position="112"/>
    </location>
</feature>
<accession>A0ABP8LTX1</accession>
<feature type="transmembrane region" description="Helical" evidence="1">
    <location>
        <begin position="132"/>
        <end position="148"/>
    </location>
</feature>
<reference evidence="3" key="1">
    <citation type="journal article" date="2019" name="Int. J. Syst. Evol. Microbiol.">
        <title>The Global Catalogue of Microorganisms (GCM) 10K type strain sequencing project: providing services to taxonomists for standard genome sequencing and annotation.</title>
        <authorList>
            <consortium name="The Broad Institute Genomics Platform"/>
            <consortium name="The Broad Institute Genome Sequencing Center for Infectious Disease"/>
            <person name="Wu L."/>
            <person name="Ma J."/>
        </authorList>
    </citation>
    <scope>NUCLEOTIDE SEQUENCE [LARGE SCALE GENOMIC DNA]</scope>
    <source>
        <strain evidence="3">JCM 31920</strain>
    </source>
</reference>
<evidence type="ECO:0000256" key="1">
    <source>
        <dbReference type="SAM" id="Phobius"/>
    </source>
</evidence>
<protein>
    <recommendedName>
        <fullName evidence="4">Oligosaccharide repeat unit polymerase</fullName>
    </recommendedName>
</protein>
<dbReference type="RefSeq" id="WP_345026938.1">
    <property type="nucleotide sequence ID" value="NZ_BAABEY010000011.1"/>
</dbReference>
<keyword evidence="1" id="KW-0812">Transmembrane</keyword>
<proteinExistence type="predicted"/>
<feature type="transmembrane region" description="Helical" evidence="1">
    <location>
        <begin position="413"/>
        <end position="430"/>
    </location>
</feature>
<dbReference type="Proteomes" id="UP001501508">
    <property type="component" value="Unassembled WGS sequence"/>
</dbReference>
<keyword evidence="3" id="KW-1185">Reference proteome</keyword>
<sequence>MYLSKRWLEIILNSFICLLFAVVVLIVEFDISKIKILFFFNCFICAALIHKCSNYVPNFLIAVFMGLYVYFMYSFFILEIPYSYRVRFDLPVYHKTVLLIYAVFFLVLFLTLDGGKSTYDISESIEIVNSPTRFFLAISAIVVITFFSKSGDNMLEAGSYSMVNTLKGIETPEKGLNLFEYVLVFIPIAFKFSDTKTKRVILIIAASMFGLKGLLYGGRIEMIQAFSMMMFLFMGKILERYRLLAIFLIVIGVYFAMLFGKIRNNPLFLGSMDDSFFNVWNTNSLIQITHHGDVFYASARLVGMVEEGIIDSITRMESFFVFWARLVVPVKYLPDYADLSSYLGSIYTTGGGGFVGAFFYVWLSYPGVIVIALLIGKLMNSVRREGLAEYQVMMLLIIISTFPRWVAYYPINIFKMTLYAILVYVIFNYQNIMIRVSSSRPPQHSG</sequence>
<feature type="transmembrane region" description="Helical" evidence="1">
    <location>
        <begin position="56"/>
        <end position="80"/>
    </location>
</feature>
<evidence type="ECO:0000313" key="3">
    <source>
        <dbReference type="Proteomes" id="UP001501508"/>
    </source>
</evidence>
<evidence type="ECO:0008006" key="4">
    <source>
        <dbReference type="Google" id="ProtNLM"/>
    </source>
</evidence>
<organism evidence="2 3">
    <name type="scientific">Ravibacter arvi</name>
    <dbReference type="NCBI Taxonomy" id="2051041"/>
    <lineage>
        <taxon>Bacteria</taxon>
        <taxon>Pseudomonadati</taxon>
        <taxon>Bacteroidota</taxon>
        <taxon>Cytophagia</taxon>
        <taxon>Cytophagales</taxon>
        <taxon>Spirosomataceae</taxon>
        <taxon>Ravibacter</taxon>
    </lineage>
</organism>
<keyword evidence="1" id="KW-0472">Membrane</keyword>
<feature type="transmembrane region" description="Helical" evidence="1">
    <location>
        <begin position="6"/>
        <end position="27"/>
    </location>
</feature>
<dbReference type="EMBL" id="BAABEY010000011">
    <property type="protein sequence ID" value="GAA4434539.1"/>
    <property type="molecule type" value="Genomic_DNA"/>
</dbReference>
<feature type="transmembrane region" description="Helical" evidence="1">
    <location>
        <begin position="241"/>
        <end position="262"/>
    </location>
</feature>
<keyword evidence="1" id="KW-1133">Transmembrane helix</keyword>
<comment type="caution">
    <text evidence="2">The sequence shown here is derived from an EMBL/GenBank/DDBJ whole genome shotgun (WGS) entry which is preliminary data.</text>
</comment>